<accession>A0AAX2AGB7</accession>
<dbReference type="EMBL" id="NXID01000021">
    <property type="protein sequence ID" value="RXK15779.1"/>
    <property type="molecule type" value="Genomic_DNA"/>
</dbReference>
<comment type="similarity">
    <text evidence="1">Belongs to the universal stress protein A family.</text>
</comment>
<dbReference type="CDD" id="cd00293">
    <property type="entry name" value="USP-like"/>
    <property type="match status" value="2"/>
</dbReference>
<dbReference type="InterPro" id="IPR006016">
    <property type="entry name" value="UspA"/>
</dbReference>
<gene>
    <name evidence="3" type="ORF">CP985_06720</name>
</gene>
<evidence type="ECO:0000259" key="2">
    <source>
        <dbReference type="Pfam" id="PF00582"/>
    </source>
</evidence>
<keyword evidence="4" id="KW-1185">Reference proteome</keyword>
<dbReference type="RefSeq" id="WP_114842852.1">
    <property type="nucleotide sequence ID" value="NZ_CP031219.1"/>
</dbReference>
<dbReference type="KEGG" id="amyt:AMYT_2502"/>
<name>A0AAX2AGB7_9BACT</name>
<dbReference type="Proteomes" id="UP000290092">
    <property type="component" value="Unassembled WGS sequence"/>
</dbReference>
<evidence type="ECO:0000256" key="1">
    <source>
        <dbReference type="ARBA" id="ARBA00008791"/>
    </source>
</evidence>
<evidence type="ECO:0000313" key="3">
    <source>
        <dbReference type="EMBL" id="RXK15779.1"/>
    </source>
</evidence>
<feature type="domain" description="UspA" evidence="2">
    <location>
        <begin position="208"/>
        <end position="279"/>
    </location>
</feature>
<dbReference type="InterPro" id="IPR006015">
    <property type="entry name" value="Universal_stress_UspA"/>
</dbReference>
<organism evidence="3 4">
    <name type="scientific">Malaciobacter mytili LMG 24559</name>
    <dbReference type="NCBI Taxonomy" id="1032238"/>
    <lineage>
        <taxon>Bacteria</taxon>
        <taxon>Pseudomonadati</taxon>
        <taxon>Campylobacterota</taxon>
        <taxon>Epsilonproteobacteria</taxon>
        <taxon>Campylobacterales</taxon>
        <taxon>Arcobacteraceae</taxon>
        <taxon>Malaciobacter</taxon>
    </lineage>
</organism>
<dbReference type="PANTHER" id="PTHR46268">
    <property type="entry name" value="STRESS RESPONSE PROTEIN NHAX"/>
    <property type="match status" value="1"/>
</dbReference>
<comment type="caution">
    <text evidence="3">The sequence shown here is derived from an EMBL/GenBank/DDBJ whole genome shotgun (WGS) entry which is preliminary data.</text>
</comment>
<dbReference type="SUPFAM" id="SSF52402">
    <property type="entry name" value="Adenine nucleotide alpha hydrolases-like"/>
    <property type="match status" value="2"/>
</dbReference>
<reference evidence="3 4" key="1">
    <citation type="submission" date="2017-09" db="EMBL/GenBank/DDBJ databases">
        <title>Genomics of the genus Arcobacter.</title>
        <authorList>
            <person name="Perez-Cataluna A."/>
            <person name="Figueras M.J."/>
            <person name="Salas-Masso N."/>
        </authorList>
    </citation>
    <scope>NUCLEOTIDE SEQUENCE [LARGE SCALE GENOMIC DNA]</scope>
    <source>
        <strain evidence="3 4">CECT 7386</strain>
    </source>
</reference>
<feature type="domain" description="UspA" evidence="2">
    <location>
        <begin position="2"/>
        <end position="152"/>
    </location>
</feature>
<proteinExistence type="inferred from homology"/>
<dbReference type="PANTHER" id="PTHR46268:SF6">
    <property type="entry name" value="UNIVERSAL STRESS PROTEIN UP12"/>
    <property type="match status" value="1"/>
</dbReference>
<dbReference type="Pfam" id="PF00582">
    <property type="entry name" value="Usp"/>
    <property type="match status" value="2"/>
</dbReference>
<dbReference type="Gene3D" id="3.40.50.12370">
    <property type="match status" value="1"/>
</dbReference>
<evidence type="ECO:0000313" key="4">
    <source>
        <dbReference type="Proteomes" id="UP000290092"/>
    </source>
</evidence>
<sequence>MRYILCCIDNKNFSQASCDYAVKISNTMNLPLKFLSIIEHHHKAYKLNLSGNISLGEKDEILYELTSEEENESKEAIKNAKELLGKLKQRAQENCKNKIETLLIHGEVVENILELQNEIEVLVIGIRTNVEHAIGQNVKEIIRSIHKPVLLVNSEYIEPKNLLVAYNGSNESIKLLLETSSNPIFKEVKRDIVNLNTDSSKSIALLEEAKNIYEKNQIEVSTHTIKSENPKDLIEYFETNNFDILAMGAFGHSRFKELIFGSFTTKILSNIKKPILLFR</sequence>
<dbReference type="PRINTS" id="PR01438">
    <property type="entry name" value="UNVRSLSTRESS"/>
</dbReference>
<dbReference type="AlphaFoldDB" id="A0AAX2AGB7"/>
<protein>
    <submittedName>
        <fullName evidence="3">Universal stress protein</fullName>
    </submittedName>
</protein>